<dbReference type="PANTHER" id="PTHR37423:SF2">
    <property type="entry name" value="MEMBRANE-BOUND LYTIC MUREIN TRANSGLYCOSYLASE C"/>
    <property type="match status" value="1"/>
</dbReference>
<proteinExistence type="inferred from homology"/>
<evidence type="ECO:0000313" key="6">
    <source>
        <dbReference type="EMBL" id="MCL6697692.1"/>
    </source>
</evidence>
<protein>
    <submittedName>
        <fullName evidence="6">Lytic transglycosylase domain-containing protein</fullName>
    </submittedName>
</protein>
<dbReference type="PANTHER" id="PTHR37423">
    <property type="entry name" value="SOLUBLE LYTIC MUREIN TRANSGLYCOSYLASE-RELATED"/>
    <property type="match status" value="1"/>
</dbReference>
<comment type="caution">
    <text evidence="6">The sequence shown here is derived from an EMBL/GenBank/DDBJ whole genome shotgun (WGS) entry which is preliminary data.</text>
</comment>
<feature type="signal peptide" evidence="4">
    <location>
        <begin position="1"/>
        <end position="21"/>
    </location>
</feature>
<name>A0ABT0RRP8_9SPHN</name>
<dbReference type="InterPro" id="IPR023346">
    <property type="entry name" value="Lysozyme-like_dom_sf"/>
</dbReference>
<keyword evidence="3 4" id="KW-0732">Signal</keyword>
<evidence type="ECO:0000256" key="3">
    <source>
        <dbReference type="ARBA" id="ARBA00022729"/>
    </source>
</evidence>
<accession>A0ABT0RRP8</accession>
<evidence type="ECO:0000313" key="7">
    <source>
        <dbReference type="Proteomes" id="UP001203410"/>
    </source>
</evidence>
<dbReference type="InterPro" id="IPR008939">
    <property type="entry name" value="Lytic_TGlycosylase_superhlx_U"/>
</dbReference>
<feature type="chain" id="PRO_5045208236" evidence="4">
    <location>
        <begin position="22"/>
        <end position="662"/>
    </location>
</feature>
<gene>
    <name evidence="6" type="ORF">LZ496_02700</name>
</gene>
<dbReference type="SUPFAM" id="SSF53955">
    <property type="entry name" value="Lysozyme-like"/>
    <property type="match status" value="1"/>
</dbReference>
<evidence type="ECO:0000259" key="5">
    <source>
        <dbReference type="Pfam" id="PF01464"/>
    </source>
</evidence>
<dbReference type="InterPro" id="IPR008258">
    <property type="entry name" value="Transglycosylase_SLT_dom_1"/>
</dbReference>
<evidence type="ECO:0000256" key="1">
    <source>
        <dbReference type="ARBA" id="ARBA00007734"/>
    </source>
</evidence>
<dbReference type="Proteomes" id="UP001203410">
    <property type="component" value="Unassembled WGS sequence"/>
</dbReference>
<evidence type="ECO:0000256" key="2">
    <source>
        <dbReference type="ARBA" id="ARBA00009387"/>
    </source>
</evidence>
<comment type="similarity">
    <text evidence="1">Belongs to the transglycosylase Slt family.</text>
</comment>
<dbReference type="SUPFAM" id="SSF48435">
    <property type="entry name" value="Bacterial muramidases"/>
    <property type="match status" value="1"/>
</dbReference>
<dbReference type="EMBL" id="JAMGBA010000001">
    <property type="protein sequence ID" value="MCL6697692.1"/>
    <property type="molecule type" value="Genomic_DNA"/>
</dbReference>
<reference evidence="6 7" key="1">
    <citation type="submission" date="2022-05" db="EMBL/GenBank/DDBJ databases">
        <authorList>
            <person name="Jo J.-H."/>
            <person name="Im W.-T."/>
        </authorList>
    </citation>
    <scope>NUCLEOTIDE SEQUENCE [LARGE SCALE GENOMIC DNA]</scope>
    <source>
        <strain evidence="6 7">NSE70-1</strain>
    </source>
</reference>
<organism evidence="6 7">
    <name type="scientific">Sphingomonas caseinilyticus</name>
    <dbReference type="NCBI Taxonomy" id="2908205"/>
    <lineage>
        <taxon>Bacteria</taxon>
        <taxon>Pseudomonadati</taxon>
        <taxon>Pseudomonadota</taxon>
        <taxon>Alphaproteobacteria</taxon>
        <taxon>Sphingomonadales</taxon>
        <taxon>Sphingomonadaceae</taxon>
        <taxon>Sphingomonas</taxon>
    </lineage>
</organism>
<dbReference type="RefSeq" id="WP_249903049.1">
    <property type="nucleotide sequence ID" value="NZ_JAMGBA010000001.1"/>
</dbReference>
<comment type="similarity">
    <text evidence="2">Belongs to the virb1 family.</text>
</comment>
<dbReference type="Gene3D" id="1.25.20.10">
    <property type="entry name" value="Bacterial muramidases"/>
    <property type="match status" value="1"/>
</dbReference>
<keyword evidence="7" id="KW-1185">Reference proteome</keyword>
<sequence length="662" mass="72982">MSSMRSVGLFSSILLSSVAVASVQQTGTTPAAATAAAQASSQSSAYEINYALADWRRLRQSSGYSFADYARFVNANPGWPGESGLRRSAEKQMRPGENANTVLAFYRTSEPQSGNGWARLAEAYQATGKPAEALAAARGAWVSGDLSQYDEQLLFSRFSSQLTAADHDRRIDALLFDKKTTDAYRMLPYSSPGRRAALSARIAMLSRTADAEQRYQAVINQVTTDAGLMMDRARYLRDGGYTVAARQLFARQHNFTQKPADVDRFLDMMVLLSKEAASDRQWQIAYDITRQVDDVFGPGVDISLKDYGIRDKYTTLTWTGGTVALERMNRGRDAIALFDKYAGAGRSLQVKTKGWYWAGRASSQSGDALRGRSYFERAAATPELFYGQLALERLGRIVPAPAANPAVAVTDVQRQAFNQKRLVRAVRLLGQQRLYSEQSLFVRALSEDIATDADRLLAVELGTQLWRPDLAVWTARSARNAGSAFYYKASYPTHSASVPSGRAWSLVHGITRQESSFDKAAVSHAGARGMMQLMPGTAREQAGKMGYGYDYGRLTTDPSYNVMLGSAYFQRLVNMWDGNYPLAVASYNAGAGNVRKWVNSYGDPRGNVDIVSWIEKIPFEETRGYVQRVLENSVVYDRLNPTLPGPQPVHISAYLGKSSRPG</sequence>
<dbReference type="Pfam" id="PF01464">
    <property type="entry name" value="SLT"/>
    <property type="match status" value="1"/>
</dbReference>
<feature type="domain" description="Transglycosylase SLT" evidence="5">
    <location>
        <begin position="501"/>
        <end position="604"/>
    </location>
</feature>
<dbReference type="CDD" id="cd13401">
    <property type="entry name" value="Slt70-like"/>
    <property type="match status" value="1"/>
</dbReference>
<dbReference type="Gene3D" id="1.10.530.10">
    <property type="match status" value="1"/>
</dbReference>
<evidence type="ECO:0000256" key="4">
    <source>
        <dbReference type="SAM" id="SignalP"/>
    </source>
</evidence>